<reference evidence="1" key="1">
    <citation type="journal article" date="2015" name="Nature">
        <title>Complex archaea that bridge the gap between prokaryotes and eukaryotes.</title>
        <authorList>
            <person name="Spang A."/>
            <person name="Saw J.H."/>
            <person name="Jorgensen S.L."/>
            <person name="Zaremba-Niedzwiedzka K."/>
            <person name="Martijn J."/>
            <person name="Lind A.E."/>
            <person name="van Eijk R."/>
            <person name="Schleper C."/>
            <person name="Guy L."/>
            <person name="Ettema T.J."/>
        </authorList>
    </citation>
    <scope>NUCLEOTIDE SEQUENCE</scope>
</reference>
<evidence type="ECO:0000313" key="1">
    <source>
        <dbReference type="EMBL" id="KKK48371.1"/>
    </source>
</evidence>
<sequence>MVLQQAVLEPTQNQFLTFDDAVIISRQIEDYFNSPESDETI</sequence>
<name>A0A0F8YJX2_9ZZZZ</name>
<gene>
    <name evidence="1" type="ORF">LCGC14_3145800</name>
</gene>
<organism evidence="1">
    <name type="scientific">marine sediment metagenome</name>
    <dbReference type="NCBI Taxonomy" id="412755"/>
    <lineage>
        <taxon>unclassified sequences</taxon>
        <taxon>metagenomes</taxon>
        <taxon>ecological metagenomes</taxon>
    </lineage>
</organism>
<dbReference type="AlphaFoldDB" id="A0A0F8YJX2"/>
<proteinExistence type="predicted"/>
<accession>A0A0F8YJX2</accession>
<protein>
    <submittedName>
        <fullName evidence="1">Uncharacterized protein</fullName>
    </submittedName>
</protein>
<feature type="non-terminal residue" evidence="1">
    <location>
        <position position="41"/>
    </location>
</feature>
<comment type="caution">
    <text evidence="1">The sequence shown here is derived from an EMBL/GenBank/DDBJ whole genome shotgun (WGS) entry which is preliminary data.</text>
</comment>
<dbReference type="EMBL" id="LAZR01069096">
    <property type="protein sequence ID" value="KKK48371.1"/>
    <property type="molecule type" value="Genomic_DNA"/>
</dbReference>